<dbReference type="PROSITE" id="PS50294">
    <property type="entry name" value="WD_REPEATS_REGION"/>
    <property type="match status" value="1"/>
</dbReference>
<dbReference type="InterPro" id="IPR001680">
    <property type="entry name" value="WD40_rpt"/>
</dbReference>
<dbReference type="InterPro" id="IPR019775">
    <property type="entry name" value="WD40_repeat_CS"/>
</dbReference>
<dbReference type="Proteomes" id="UP000023152">
    <property type="component" value="Unassembled WGS sequence"/>
</dbReference>
<evidence type="ECO:0000256" key="1">
    <source>
        <dbReference type="ARBA" id="ARBA00022574"/>
    </source>
</evidence>
<keyword evidence="2" id="KW-0677">Repeat</keyword>
<evidence type="ECO:0000256" key="3">
    <source>
        <dbReference type="PROSITE-ProRule" id="PRU00221"/>
    </source>
</evidence>
<sequence>MANNVNIFSICCGFEEKIGVIKKHLEELQYYKLEIDKHLELIKNYIVKLKLKKGLWMKKIVQMIKKVIVTLNCQKVSLDTKEKIGELHGHSNSVTCVKFSPYHRFEDRRTVICSTSLDKTICFWDIQGHEYPILSVKYVSPELVLSNGTNIILSGSIDQSVRLWDVRSAKQINVFDDHTNIVTYNIVRFWDVRLNKQLDILKGNKGDAGLFCIKYLLLKKGNSTNQNINVNYLCYGARVLFNLRSTYKKILLKF</sequence>
<accession>X6MHL3</accession>
<evidence type="ECO:0000313" key="4">
    <source>
        <dbReference type="EMBL" id="ETO12560.1"/>
    </source>
</evidence>
<dbReference type="PROSITE" id="PS50082">
    <property type="entry name" value="WD_REPEATS_2"/>
    <property type="match status" value="2"/>
</dbReference>
<dbReference type="Gene3D" id="2.130.10.10">
    <property type="entry name" value="YVTN repeat-like/Quinoprotein amine dehydrogenase"/>
    <property type="match status" value="1"/>
</dbReference>
<dbReference type="PROSITE" id="PS00678">
    <property type="entry name" value="WD_REPEATS_1"/>
    <property type="match status" value="2"/>
</dbReference>
<gene>
    <name evidence="4" type="ORF">RFI_24815</name>
</gene>
<dbReference type="PANTHER" id="PTHR22847">
    <property type="entry name" value="WD40 REPEAT PROTEIN"/>
    <property type="match status" value="1"/>
</dbReference>
<dbReference type="SUPFAM" id="SSF50978">
    <property type="entry name" value="WD40 repeat-like"/>
    <property type="match status" value="1"/>
</dbReference>
<dbReference type="AlphaFoldDB" id="X6MHL3"/>
<feature type="repeat" description="WD" evidence="3">
    <location>
        <begin position="87"/>
        <end position="127"/>
    </location>
</feature>
<dbReference type="EMBL" id="ASPP01021290">
    <property type="protein sequence ID" value="ETO12560.1"/>
    <property type="molecule type" value="Genomic_DNA"/>
</dbReference>
<dbReference type="Pfam" id="PF00400">
    <property type="entry name" value="WD40"/>
    <property type="match status" value="2"/>
</dbReference>
<dbReference type="SMART" id="SM00320">
    <property type="entry name" value="WD40"/>
    <property type="match status" value="2"/>
</dbReference>
<proteinExistence type="predicted"/>
<keyword evidence="5" id="KW-1185">Reference proteome</keyword>
<dbReference type="GO" id="GO:1990234">
    <property type="term" value="C:transferase complex"/>
    <property type="evidence" value="ECO:0007669"/>
    <property type="project" value="UniProtKB-ARBA"/>
</dbReference>
<feature type="repeat" description="WD" evidence="3">
    <location>
        <begin position="126"/>
        <end position="174"/>
    </location>
</feature>
<name>X6MHL3_RETFI</name>
<dbReference type="InterPro" id="IPR015943">
    <property type="entry name" value="WD40/YVTN_repeat-like_dom_sf"/>
</dbReference>
<dbReference type="InterPro" id="IPR036322">
    <property type="entry name" value="WD40_repeat_dom_sf"/>
</dbReference>
<evidence type="ECO:0000256" key="2">
    <source>
        <dbReference type="ARBA" id="ARBA00022737"/>
    </source>
</evidence>
<reference evidence="4 5" key="1">
    <citation type="journal article" date="2013" name="Curr. Biol.">
        <title>The Genome of the Foraminiferan Reticulomyxa filosa.</title>
        <authorList>
            <person name="Glockner G."/>
            <person name="Hulsmann N."/>
            <person name="Schleicher M."/>
            <person name="Noegel A.A."/>
            <person name="Eichinger L."/>
            <person name="Gallinger C."/>
            <person name="Pawlowski J."/>
            <person name="Sierra R."/>
            <person name="Euteneuer U."/>
            <person name="Pillet L."/>
            <person name="Moustafa A."/>
            <person name="Platzer M."/>
            <person name="Groth M."/>
            <person name="Szafranski K."/>
            <person name="Schliwa M."/>
        </authorList>
    </citation>
    <scope>NUCLEOTIDE SEQUENCE [LARGE SCALE GENOMIC DNA]</scope>
</reference>
<dbReference type="PANTHER" id="PTHR22847:SF637">
    <property type="entry name" value="WD REPEAT DOMAIN 5B"/>
    <property type="match status" value="1"/>
</dbReference>
<protein>
    <submittedName>
        <fullName evidence="4">Uncharacterized protein</fullName>
    </submittedName>
</protein>
<organism evidence="4 5">
    <name type="scientific">Reticulomyxa filosa</name>
    <dbReference type="NCBI Taxonomy" id="46433"/>
    <lineage>
        <taxon>Eukaryota</taxon>
        <taxon>Sar</taxon>
        <taxon>Rhizaria</taxon>
        <taxon>Retaria</taxon>
        <taxon>Foraminifera</taxon>
        <taxon>Monothalamids</taxon>
        <taxon>Reticulomyxidae</taxon>
        <taxon>Reticulomyxa</taxon>
    </lineage>
</organism>
<comment type="caution">
    <text evidence="4">The sequence shown here is derived from an EMBL/GenBank/DDBJ whole genome shotgun (WGS) entry which is preliminary data.</text>
</comment>
<keyword evidence="1 3" id="KW-0853">WD repeat</keyword>
<evidence type="ECO:0000313" key="5">
    <source>
        <dbReference type="Proteomes" id="UP000023152"/>
    </source>
</evidence>